<evidence type="ECO:0000256" key="6">
    <source>
        <dbReference type="SAM" id="Phobius"/>
    </source>
</evidence>
<keyword evidence="8" id="KW-1185">Reference proteome</keyword>
<evidence type="ECO:0000313" key="8">
    <source>
        <dbReference type="Proteomes" id="UP000321548"/>
    </source>
</evidence>
<dbReference type="PANTHER" id="PTHR43370">
    <property type="entry name" value="SUGAR ABC TRANSPORTER INTEGRAL MEMBRANE PROTEIN-RELATED"/>
    <property type="match status" value="1"/>
</dbReference>
<dbReference type="AlphaFoldDB" id="A0A5C8NYP7"/>
<sequence length="310" mass="31685">MEHGLVAAILFATVVAGTPLMIAALGELVAERAGVLNLGVEGMMAVGAVAGFVAAHASGSSAAGVGAGLLAGAAMSAIFGVLALTLMANQVASGLALSIFGVGLSAFVGKAWEAESLAAVPATPLPLLADFPVIGHALFSHQWLVYASWGLLAAVAWFLARSRAGLVLRAVGESPSSAHAIGHPVIRIRWLATLFGGAMAGVAGAFLSVFHTPLWAEGMVAGKGWIALALVVFATWRPLRAALGAYLFGGVMVAQLFLQGSGLQLEVPSQLLSALPYLATVVVLVAISRNRQTIRLNSPVSLGQPWRADR</sequence>
<feature type="transmembrane region" description="Helical" evidence="6">
    <location>
        <begin position="190"/>
        <end position="209"/>
    </location>
</feature>
<dbReference type="EMBL" id="VDUY01000003">
    <property type="protein sequence ID" value="TXL66212.1"/>
    <property type="molecule type" value="Genomic_DNA"/>
</dbReference>
<feature type="transmembrane region" description="Helical" evidence="6">
    <location>
        <begin position="6"/>
        <end position="26"/>
    </location>
</feature>
<evidence type="ECO:0000256" key="5">
    <source>
        <dbReference type="ARBA" id="ARBA00023136"/>
    </source>
</evidence>
<keyword evidence="2" id="KW-1003">Cell membrane</keyword>
<comment type="caution">
    <text evidence="7">The sequence shown here is derived from an EMBL/GenBank/DDBJ whole genome shotgun (WGS) entry which is preliminary data.</text>
</comment>
<proteinExistence type="predicted"/>
<organism evidence="7 8">
    <name type="scientific">Zeimonas arvi</name>
    <dbReference type="NCBI Taxonomy" id="2498847"/>
    <lineage>
        <taxon>Bacteria</taxon>
        <taxon>Pseudomonadati</taxon>
        <taxon>Pseudomonadota</taxon>
        <taxon>Betaproteobacteria</taxon>
        <taxon>Burkholderiales</taxon>
        <taxon>Burkholderiaceae</taxon>
        <taxon>Zeimonas</taxon>
    </lineage>
</organism>
<protein>
    <submittedName>
        <fullName evidence="7">ABC transporter permease</fullName>
    </submittedName>
</protein>
<feature type="transmembrane region" description="Helical" evidence="6">
    <location>
        <begin position="63"/>
        <end position="84"/>
    </location>
</feature>
<gene>
    <name evidence="7" type="ORF">FHP08_09065</name>
</gene>
<dbReference type="GO" id="GO:0005886">
    <property type="term" value="C:plasma membrane"/>
    <property type="evidence" value="ECO:0007669"/>
    <property type="project" value="UniProtKB-SubCell"/>
</dbReference>
<dbReference type="OrthoDB" id="9792579at2"/>
<feature type="transmembrane region" description="Helical" evidence="6">
    <location>
        <begin position="143"/>
        <end position="160"/>
    </location>
</feature>
<feature type="transmembrane region" description="Helical" evidence="6">
    <location>
        <begin position="270"/>
        <end position="287"/>
    </location>
</feature>
<feature type="transmembrane region" description="Helical" evidence="6">
    <location>
        <begin position="241"/>
        <end position="258"/>
    </location>
</feature>
<dbReference type="CDD" id="cd06580">
    <property type="entry name" value="TM_PBP1_transp_TpRbsC_like"/>
    <property type="match status" value="1"/>
</dbReference>
<feature type="transmembrane region" description="Helical" evidence="6">
    <location>
        <begin position="215"/>
        <end position="234"/>
    </location>
</feature>
<feature type="transmembrane region" description="Helical" evidence="6">
    <location>
        <begin position="91"/>
        <end position="112"/>
    </location>
</feature>
<comment type="subcellular location">
    <subcellularLocation>
        <location evidence="1">Cell membrane</location>
        <topology evidence="1">Multi-pass membrane protein</topology>
    </subcellularLocation>
</comment>
<dbReference type="RefSeq" id="WP_147704124.1">
    <property type="nucleotide sequence ID" value="NZ_VDUY01000003.1"/>
</dbReference>
<dbReference type="GO" id="GO:0022857">
    <property type="term" value="F:transmembrane transporter activity"/>
    <property type="evidence" value="ECO:0007669"/>
    <property type="project" value="InterPro"/>
</dbReference>
<feature type="transmembrane region" description="Helical" evidence="6">
    <location>
        <begin position="38"/>
        <end position="57"/>
    </location>
</feature>
<dbReference type="InterPro" id="IPR001851">
    <property type="entry name" value="ABC_transp_permease"/>
</dbReference>
<evidence type="ECO:0000256" key="1">
    <source>
        <dbReference type="ARBA" id="ARBA00004651"/>
    </source>
</evidence>
<evidence type="ECO:0000256" key="3">
    <source>
        <dbReference type="ARBA" id="ARBA00022692"/>
    </source>
</evidence>
<accession>A0A5C8NYP7</accession>
<evidence type="ECO:0000256" key="2">
    <source>
        <dbReference type="ARBA" id="ARBA00022475"/>
    </source>
</evidence>
<dbReference type="Proteomes" id="UP000321548">
    <property type="component" value="Unassembled WGS sequence"/>
</dbReference>
<reference evidence="7 8" key="1">
    <citation type="submission" date="2019-06" db="EMBL/GenBank/DDBJ databases">
        <title>Quisquiliibacterium sp. nov., isolated from a maize field.</title>
        <authorList>
            <person name="Lin S.-Y."/>
            <person name="Tsai C.-F."/>
            <person name="Young C.-C."/>
        </authorList>
    </citation>
    <scope>NUCLEOTIDE SEQUENCE [LARGE SCALE GENOMIC DNA]</scope>
    <source>
        <strain evidence="7 8">CC-CFT501</strain>
    </source>
</reference>
<evidence type="ECO:0000313" key="7">
    <source>
        <dbReference type="EMBL" id="TXL66212.1"/>
    </source>
</evidence>
<keyword evidence="5 6" id="KW-0472">Membrane</keyword>
<evidence type="ECO:0000256" key="4">
    <source>
        <dbReference type="ARBA" id="ARBA00022989"/>
    </source>
</evidence>
<keyword evidence="3 6" id="KW-0812">Transmembrane</keyword>
<dbReference type="Pfam" id="PF02653">
    <property type="entry name" value="BPD_transp_2"/>
    <property type="match status" value="1"/>
</dbReference>
<dbReference type="PANTHER" id="PTHR43370:SF2">
    <property type="entry name" value="ABC TRANSPORTER PERMEASE PROTEIN"/>
    <property type="match status" value="1"/>
</dbReference>
<keyword evidence="4 6" id="KW-1133">Transmembrane helix</keyword>
<name>A0A5C8NYP7_9BURK</name>